<dbReference type="AlphaFoldDB" id="A0A151WUJ6"/>
<evidence type="ECO:0000313" key="2">
    <source>
        <dbReference type="Proteomes" id="UP000075809"/>
    </source>
</evidence>
<name>A0A151WUJ6_9HYME</name>
<reference evidence="1 2" key="1">
    <citation type="submission" date="2015-09" db="EMBL/GenBank/DDBJ databases">
        <title>Trachymyrmex zeteki WGS genome.</title>
        <authorList>
            <person name="Nygaard S."/>
            <person name="Hu H."/>
            <person name="Boomsma J."/>
            <person name="Zhang G."/>
        </authorList>
    </citation>
    <scope>NUCLEOTIDE SEQUENCE [LARGE SCALE GENOMIC DNA]</scope>
    <source>
        <strain evidence="1">Tzet28-1</strain>
        <tissue evidence="1">Whole body</tissue>
    </source>
</reference>
<proteinExistence type="predicted"/>
<protein>
    <submittedName>
        <fullName evidence="1">Uncharacterized protein</fullName>
    </submittedName>
</protein>
<organism evidence="1 2">
    <name type="scientific">Mycetomoellerius zeteki</name>
    <dbReference type="NCBI Taxonomy" id="64791"/>
    <lineage>
        <taxon>Eukaryota</taxon>
        <taxon>Metazoa</taxon>
        <taxon>Ecdysozoa</taxon>
        <taxon>Arthropoda</taxon>
        <taxon>Hexapoda</taxon>
        <taxon>Insecta</taxon>
        <taxon>Pterygota</taxon>
        <taxon>Neoptera</taxon>
        <taxon>Endopterygota</taxon>
        <taxon>Hymenoptera</taxon>
        <taxon>Apocrita</taxon>
        <taxon>Aculeata</taxon>
        <taxon>Formicoidea</taxon>
        <taxon>Formicidae</taxon>
        <taxon>Myrmicinae</taxon>
        <taxon>Mycetomoellerius</taxon>
    </lineage>
</organism>
<accession>A0A151WUJ6</accession>
<dbReference type="EMBL" id="KQ982736">
    <property type="protein sequence ID" value="KYQ51437.1"/>
    <property type="molecule type" value="Genomic_DNA"/>
</dbReference>
<gene>
    <name evidence="1" type="ORF">ALC60_09435</name>
</gene>
<dbReference type="Proteomes" id="UP000075809">
    <property type="component" value="Unassembled WGS sequence"/>
</dbReference>
<keyword evidence="2" id="KW-1185">Reference proteome</keyword>
<evidence type="ECO:0000313" key="1">
    <source>
        <dbReference type="EMBL" id="KYQ51437.1"/>
    </source>
</evidence>
<sequence>MNVDRVCSTRSAMLVASAARPVALPQTLWRYGAALLRDINA</sequence>